<dbReference type="EMBL" id="VOXD01000019">
    <property type="protein sequence ID" value="TXF88771.1"/>
    <property type="molecule type" value="Genomic_DNA"/>
</dbReference>
<keyword evidence="3" id="KW-1185">Reference proteome</keyword>
<feature type="transmembrane region" description="Helical" evidence="1">
    <location>
        <begin position="12"/>
        <end position="31"/>
    </location>
</feature>
<evidence type="ECO:0000313" key="2">
    <source>
        <dbReference type="EMBL" id="TXF88771.1"/>
    </source>
</evidence>
<name>A0A5C7FTL0_9BACT</name>
<protein>
    <submittedName>
        <fullName evidence="2">Uncharacterized protein</fullName>
    </submittedName>
</protein>
<dbReference type="AlphaFoldDB" id="A0A5C7FTL0"/>
<evidence type="ECO:0000256" key="1">
    <source>
        <dbReference type="SAM" id="Phobius"/>
    </source>
</evidence>
<gene>
    <name evidence="2" type="ORF">FUA23_13040</name>
</gene>
<proteinExistence type="predicted"/>
<dbReference type="Proteomes" id="UP000321907">
    <property type="component" value="Unassembled WGS sequence"/>
</dbReference>
<sequence>MRPASSVISVQTNFSAIVRFLYFALPCLFLISACKRDTNGDLLFEVPYPVVNFVIPAGVPSFQTFVISQNSVPTGLVEAMRVANVTADDIDVYGGLRARVVSLSGEDFSEIERIELRACPVGTAFGCDQASIVFSQSDLYRRRQQSVDLSPQLLNFKNLFLGNDNVRIELVFQPGITTSQTIEARLEWAGAAFGNVD</sequence>
<comment type="caution">
    <text evidence="2">The sequence shown here is derived from an EMBL/GenBank/DDBJ whole genome shotgun (WGS) entry which is preliminary data.</text>
</comment>
<keyword evidence="1" id="KW-0472">Membrane</keyword>
<organism evidence="2 3">
    <name type="scientific">Neolewinella aurantiaca</name>
    <dbReference type="NCBI Taxonomy" id="2602767"/>
    <lineage>
        <taxon>Bacteria</taxon>
        <taxon>Pseudomonadati</taxon>
        <taxon>Bacteroidota</taxon>
        <taxon>Saprospiria</taxon>
        <taxon>Saprospirales</taxon>
        <taxon>Lewinellaceae</taxon>
        <taxon>Neolewinella</taxon>
    </lineage>
</organism>
<keyword evidence="1" id="KW-1133">Transmembrane helix</keyword>
<keyword evidence="1" id="KW-0812">Transmembrane</keyword>
<accession>A0A5C7FTL0</accession>
<reference evidence="2 3" key="1">
    <citation type="submission" date="2019-08" db="EMBL/GenBank/DDBJ databases">
        <title>Lewinella sp. strain SSH13 Genome sequencing and assembly.</title>
        <authorList>
            <person name="Kim I."/>
        </authorList>
    </citation>
    <scope>NUCLEOTIDE SEQUENCE [LARGE SCALE GENOMIC DNA]</scope>
    <source>
        <strain evidence="2 3">SSH13</strain>
    </source>
</reference>
<dbReference type="PROSITE" id="PS51257">
    <property type="entry name" value="PROKAR_LIPOPROTEIN"/>
    <property type="match status" value="1"/>
</dbReference>
<evidence type="ECO:0000313" key="3">
    <source>
        <dbReference type="Proteomes" id="UP000321907"/>
    </source>
</evidence>
<dbReference type="OrthoDB" id="1494610at2"/>
<dbReference type="RefSeq" id="WP_147931188.1">
    <property type="nucleotide sequence ID" value="NZ_VOXD01000019.1"/>
</dbReference>